<reference evidence="12 13" key="1">
    <citation type="journal article" date="2016" name="Nat. Commun.">
        <title>Thousands of microbial genomes shed light on interconnected biogeochemical processes in an aquifer system.</title>
        <authorList>
            <person name="Anantharaman K."/>
            <person name="Brown C.T."/>
            <person name="Hug L.A."/>
            <person name="Sharon I."/>
            <person name="Castelle C.J."/>
            <person name="Probst A.J."/>
            <person name="Thomas B.C."/>
            <person name="Singh A."/>
            <person name="Wilkins M.J."/>
            <person name="Karaoz U."/>
            <person name="Brodie E.L."/>
            <person name="Williams K.H."/>
            <person name="Hubbard S.S."/>
            <person name="Banfield J.F."/>
        </authorList>
    </citation>
    <scope>NUCLEOTIDE SEQUENCE [LARGE SCALE GENOMIC DNA]</scope>
</reference>
<feature type="domain" description="Alpha-D-phosphohexomutase alpha/beta/alpha" evidence="10">
    <location>
        <begin position="149"/>
        <end position="247"/>
    </location>
</feature>
<dbReference type="Pfam" id="PF02878">
    <property type="entry name" value="PGM_PMM_I"/>
    <property type="match status" value="1"/>
</dbReference>
<dbReference type="Gene3D" id="3.30.310.50">
    <property type="entry name" value="Alpha-D-phosphohexomutase, C-terminal domain"/>
    <property type="match status" value="1"/>
</dbReference>
<evidence type="ECO:0000256" key="2">
    <source>
        <dbReference type="ARBA" id="ARBA00010231"/>
    </source>
</evidence>
<evidence type="ECO:0000256" key="6">
    <source>
        <dbReference type="ARBA" id="ARBA00023235"/>
    </source>
</evidence>
<accession>A0A1F4S0R1</accession>
<feature type="domain" description="Alpha-D-phosphohexomutase alpha/beta/alpha" evidence="11">
    <location>
        <begin position="253"/>
        <end position="362"/>
    </location>
</feature>
<dbReference type="Proteomes" id="UP000177905">
    <property type="component" value="Unassembled WGS sequence"/>
</dbReference>
<dbReference type="InterPro" id="IPR005844">
    <property type="entry name" value="A-D-PHexomutase_a/b/a-I"/>
</dbReference>
<evidence type="ECO:0000256" key="5">
    <source>
        <dbReference type="ARBA" id="ARBA00022842"/>
    </source>
</evidence>
<comment type="cofactor">
    <cofactor evidence="1">
        <name>Mg(2+)</name>
        <dbReference type="ChEBI" id="CHEBI:18420"/>
    </cofactor>
</comment>
<proteinExistence type="inferred from homology"/>
<dbReference type="Pfam" id="PF02879">
    <property type="entry name" value="PGM_PMM_II"/>
    <property type="match status" value="1"/>
</dbReference>
<dbReference type="InterPro" id="IPR016055">
    <property type="entry name" value="A-D-PHexomutase_a/b/a-I/II/III"/>
</dbReference>
<dbReference type="GO" id="GO:0005975">
    <property type="term" value="P:carbohydrate metabolic process"/>
    <property type="evidence" value="ECO:0007669"/>
    <property type="project" value="InterPro"/>
</dbReference>
<dbReference type="InterPro" id="IPR005845">
    <property type="entry name" value="A-D-PHexomutase_a/b/a-II"/>
</dbReference>
<dbReference type="PANTHER" id="PTHR43771:SF1">
    <property type="entry name" value="PHOSPHOMANNOMUTASE"/>
    <property type="match status" value="1"/>
</dbReference>
<dbReference type="PRINTS" id="PR00509">
    <property type="entry name" value="PGMPMM"/>
</dbReference>
<evidence type="ECO:0000256" key="1">
    <source>
        <dbReference type="ARBA" id="ARBA00001946"/>
    </source>
</evidence>
<dbReference type="InterPro" id="IPR005843">
    <property type="entry name" value="A-D-PHexomutase_C"/>
</dbReference>
<comment type="caution">
    <text evidence="12">The sequence shown here is derived from an EMBL/GenBank/DDBJ whole genome shotgun (WGS) entry which is preliminary data.</text>
</comment>
<dbReference type="Pfam" id="PF02880">
    <property type="entry name" value="PGM_PMM_III"/>
    <property type="match status" value="1"/>
</dbReference>
<dbReference type="EMBL" id="MEUA01000044">
    <property type="protein sequence ID" value="OGC14026.1"/>
    <property type="molecule type" value="Genomic_DNA"/>
</dbReference>
<evidence type="ECO:0000259" key="8">
    <source>
        <dbReference type="Pfam" id="PF00408"/>
    </source>
</evidence>
<dbReference type="InterPro" id="IPR036900">
    <property type="entry name" value="A-D-PHexomutase_C_sf"/>
</dbReference>
<protein>
    <submittedName>
        <fullName evidence="12">Phosphoglucosamine mutase</fullName>
    </submittedName>
</protein>
<evidence type="ECO:0000259" key="9">
    <source>
        <dbReference type="Pfam" id="PF02878"/>
    </source>
</evidence>
<evidence type="ECO:0000259" key="10">
    <source>
        <dbReference type="Pfam" id="PF02879"/>
    </source>
</evidence>
<dbReference type="InterPro" id="IPR005841">
    <property type="entry name" value="Alpha-D-phosphohexomutase_SF"/>
</dbReference>
<dbReference type="SUPFAM" id="SSF55957">
    <property type="entry name" value="Phosphoglucomutase, C-terminal domain"/>
    <property type="match status" value="1"/>
</dbReference>
<dbReference type="PROSITE" id="PS00710">
    <property type="entry name" value="PGM_PMM"/>
    <property type="match status" value="1"/>
</dbReference>
<keyword evidence="6" id="KW-0413">Isomerase</keyword>
<dbReference type="GO" id="GO:0000287">
    <property type="term" value="F:magnesium ion binding"/>
    <property type="evidence" value="ECO:0007669"/>
    <property type="project" value="InterPro"/>
</dbReference>
<keyword evidence="4 7" id="KW-0479">Metal-binding</keyword>
<dbReference type="InterPro" id="IPR024086">
    <property type="entry name" value="GlmM_arc-type"/>
</dbReference>
<dbReference type="SUPFAM" id="SSF53738">
    <property type="entry name" value="Phosphoglucomutase, first 3 domains"/>
    <property type="match status" value="3"/>
</dbReference>
<dbReference type="InterPro" id="IPR016066">
    <property type="entry name" value="A-D-PHexomutase_CS"/>
</dbReference>
<feature type="domain" description="Alpha-D-phosphohexomutase C-terminal" evidence="8">
    <location>
        <begin position="396"/>
        <end position="435"/>
    </location>
</feature>
<dbReference type="PANTHER" id="PTHR43771">
    <property type="entry name" value="PHOSPHOMANNOMUTASE"/>
    <property type="match status" value="1"/>
</dbReference>
<evidence type="ECO:0000256" key="4">
    <source>
        <dbReference type="ARBA" id="ARBA00022723"/>
    </source>
</evidence>
<evidence type="ECO:0000256" key="7">
    <source>
        <dbReference type="RuleBase" id="RU004326"/>
    </source>
</evidence>
<evidence type="ECO:0000313" key="12">
    <source>
        <dbReference type="EMBL" id="OGC14026.1"/>
    </source>
</evidence>
<dbReference type="Pfam" id="PF00408">
    <property type="entry name" value="PGM_PMM_IV"/>
    <property type="match status" value="1"/>
</dbReference>
<organism evidence="12 13">
    <name type="scientific">candidate division WOR-1 bacterium RIFOXYB2_FULL_36_35</name>
    <dbReference type="NCBI Taxonomy" id="1802578"/>
    <lineage>
        <taxon>Bacteria</taxon>
        <taxon>Bacillati</taxon>
        <taxon>Saganbacteria</taxon>
    </lineage>
</organism>
<keyword evidence="3" id="KW-0597">Phosphoprotein</keyword>
<comment type="similarity">
    <text evidence="2 7">Belongs to the phosphohexose mutase family.</text>
</comment>
<evidence type="ECO:0000313" key="13">
    <source>
        <dbReference type="Proteomes" id="UP000177905"/>
    </source>
</evidence>
<evidence type="ECO:0000259" key="11">
    <source>
        <dbReference type="Pfam" id="PF02880"/>
    </source>
</evidence>
<dbReference type="GO" id="GO:0008966">
    <property type="term" value="F:phosphoglucosamine mutase activity"/>
    <property type="evidence" value="ECO:0007669"/>
    <property type="project" value="InterPro"/>
</dbReference>
<feature type="domain" description="Alpha-D-phosphohexomutase alpha/beta/alpha" evidence="9">
    <location>
        <begin position="7"/>
        <end position="131"/>
    </location>
</feature>
<dbReference type="AlphaFoldDB" id="A0A1F4S0R1"/>
<dbReference type="Gene3D" id="3.40.120.10">
    <property type="entry name" value="Alpha-D-Glucose-1,6-Bisphosphate, subunit A, domain 3"/>
    <property type="match status" value="3"/>
</dbReference>
<sequence>MLKISISGVRGTVPDFLTPEVCLAFAKAFGTYMQGGTIVVGTDTRGSSEFIKGIILQGLLSCGCKVIDLGVATTPTVGVMVKELSAKGGLIVTASHNPEPWNGLKFIRSDGIFLNSKEFKQLLEIYNNKTFDENPGGSAKTYTKASDIHIERILRVIKSNKIRKAKLKVVIDSCNGAGSIITPLLLKKLGCEVIELNTTPATPFPRGAEPTPENITQLAEIVKRERADIGFAQDPDADRLAIVSEKGIPISEEYTLVLCTKYILATSSSSRKIVVTNLSTTSAIDNIAREFGAIVMRTKIGEVHVAEAIKEQKALIGGEGNGGIIFPEVGFNRDSLSGIALILMLLATQKKKLSEIVATIPQYILIKKKIECHSQQEALDFLENARIKFQKDSLDLTEGVKVIRKTGWLHIRASNTEPIIRIFAECKDKKTAEEFIFEALKD</sequence>
<keyword evidence="5 7" id="KW-0460">Magnesium</keyword>
<evidence type="ECO:0000256" key="3">
    <source>
        <dbReference type="ARBA" id="ARBA00022553"/>
    </source>
</evidence>
<gene>
    <name evidence="12" type="ORF">A2290_02420</name>
</gene>
<dbReference type="InterPro" id="IPR005846">
    <property type="entry name" value="A-D-PHexomutase_a/b/a-III"/>
</dbReference>
<name>A0A1F4S0R1_UNCSA</name>
<dbReference type="NCBIfam" id="TIGR03990">
    <property type="entry name" value="Arch_GlmM"/>
    <property type="match status" value="1"/>
</dbReference>